<dbReference type="PANTHER" id="PTHR47564">
    <property type="entry name" value="CYSTEINE-RICH AND TRANSMEMBRANE DOMAIN-CONTAINING PROTEIN 1"/>
    <property type="match status" value="1"/>
</dbReference>
<name>A0A2I4DH38_JUGRE</name>
<protein>
    <submittedName>
        <fullName evidence="5">Cysteine-rich and transmembrane domain-containing protein WIH1-like</fullName>
    </submittedName>
</protein>
<organism evidence="4 5">
    <name type="scientific">Juglans regia</name>
    <name type="common">English walnut</name>
    <dbReference type="NCBI Taxonomy" id="51240"/>
    <lineage>
        <taxon>Eukaryota</taxon>
        <taxon>Viridiplantae</taxon>
        <taxon>Streptophyta</taxon>
        <taxon>Embryophyta</taxon>
        <taxon>Tracheophyta</taxon>
        <taxon>Spermatophyta</taxon>
        <taxon>Magnoliopsida</taxon>
        <taxon>eudicotyledons</taxon>
        <taxon>Gunneridae</taxon>
        <taxon>Pentapetalae</taxon>
        <taxon>rosids</taxon>
        <taxon>fabids</taxon>
        <taxon>Fagales</taxon>
        <taxon>Juglandaceae</taxon>
        <taxon>Juglans</taxon>
    </lineage>
</organism>
<dbReference type="PANTHER" id="PTHR47564:SF1">
    <property type="entry name" value="CYSTEINE-RICH AND TRANSMEMBRANE DOMAIN-CONTAINING PROTEIN 1"/>
    <property type="match status" value="1"/>
</dbReference>
<evidence type="ECO:0000256" key="2">
    <source>
        <dbReference type="ARBA" id="ARBA00009444"/>
    </source>
</evidence>
<dbReference type="RefSeq" id="XP_018806458.2">
    <property type="nucleotide sequence ID" value="XM_018950913.2"/>
</dbReference>
<comment type="similarity">
    <text evidence="2">Belongs to the CYSTM1 family.</text>
</comment>
<sequence length="91" mass="10201">MNYHHISHEYSHLPASGHPISYTSPPQGFLPPPPGYQGYFYEGYPPSQPGLAPSQPYHHEHYNDHDSGCFSILRGCLAALCCFCVLEECCF</sequence>
<dbReference type="AlphaFoldDB" id="A0A2I4DH38"/>
<proteinExistence type="inferred from homology"/>
<reference evidence="5" key="1">
    <citation type="submission" date="2025-08" db="UniProtKB">
        <authorList>
            <consortium name="RefSeq"/>
        </authorList>
    </citation>
    <scope>IDENTIFICATION</scope>
    <source>
        <tissue evidence="5">Leaves</tissue>
    </source>
</reference>
<evidence type="ECO:0000313" key="5">
    <source>
        <dbReference type="RefSeq" id="XP_018806458.2"/>
    </source>
</evidence>
<dbReference type="InterPro" id="IPR043240">
    <property type="entry name" value="CYSTM1-like"/>
</dbReference>
<keyword evidence="3" id="KW-0472">Membrane</keyword>
<dbReference type="InParanoid" id="A0A2I4DH38"/>
<gene>
    <name evidence="5" type="primary">LOC108980098</name>
</gene>
<comment type="subcellular location">
    <subcellularLocation>
        <location evidence="1">Membrane</location>
    </subcellularLocation>
</comment>
<evidence type="ECO:0000256" key="3">
    <source>
        <dbReference type="ARBA" id="ARBA00023136"/>
    </source>
</evidence>
<dbReference type="Proteomes" id="UP000235220">
    <property type="component" value="Chromosome 16"/>
</dbReference>
<evidence type="ECO:0000313" key="4">
    <source>
        <dbReference type="Proteomes" id="UP000235220"/>
    </source>
</evidence>
<dbReference type="GeneID" id="108980098"/>
<keyword evidence="4" id="KW-1185">Reference proteome</keyword>
<dbReference type="GO" id="GO:0005886">
    <property type="term" value="C:plasma membrane"/>
    <property type="evidence" value="ECO:0000318"/>
    <property type="project" value="GO_Central"/>
</dbReference>
<accession>A0A2I4DH38</accession>
<dbReference type="KEGG" id="jre:108980098"/>
<evidence type="ECO:0000256" key="1">
    <source>
        <dbReference type="ARBA" id="ARBA00004370"/>
    </source>
</evidence>